<gene>
    <name evidence="1" type="ORF">JYA64_02675</name>
</gene>
<dbReference type="Proteomes" id="UP001319060">
    <property type="component" value="Unassembled WGS sequence"/>
</dbReference>
<name>A0ABS2Z7Y4_9BACL</name>
<organism evidence="1 2">
    <name type="scientific">Fictibacillus barbaricus</name>
    <dbReference type="NCBI Taxonomy" id="182136"/>
    <lineage>
        <taxon>Bacteria</taxon>
        <taxon>Bacillati</taxon>
        <taxon>Bacillota</taxon>
        <taxon>Bacilli</taxon>
        <taxon>Bacillales</taxon>
        <taxon>Fictibacillaceae</taxon>
        <taxon>Fictibacillus</taxon>
    </lineage>
</organism>
<protein>
    <submittedName>
        <fullName evidence="1">Uncharacterized protein</fullName>
    </submittedName>
</protein>
<proteinExistence type="predicted"/>
<comment type="caution">
    <text evidence="1">The sequence shown here is derived from an EMBL/GenBank/DDBJ whole genome shotgun (WGS) entry which is preliminary data.</text>
</comment>
<dbReference type="RefSeq" id="WP_205723979.1">
    <property type="nucleotide sequence ID" value="NZ_JAFHKS010000040.1"/>
</dbReference>
<evidence type="ECO:0000313" key="1">
    <source>
        <dbReference type="EMBL" id="MBN3544195.1"/>
    </source>
</evidence>
<dbReference type="EMBL" id="JAFHKS010000040">
    <property type="protein sequence ID" value="MBN3544195.1"/>
    <property type="molecule type" value="Genomic_DNA"/>
</dbReference>
<evidence type="ECO:0000313" key="2">
    <source>
        <dbReference type="Proteomes" id="UP001319060"/>
    </source>
</evidence>
<keyword evidence="2" id="KW-1185">Reference proteome</keyword>
<sequence>MYLIKGTSWAGNDFLDAARNNKVLICQTNKEASNKESKFKELPFEVAKALLIQASKNYVRFISLTFLLRNYFIKFIKQISIIVSIKKAYF</sequence>
<reference evidence="1 2" key="1">
    <citation type="submission" date="2021-01" db="EMBL/GenBank/DDBJ databases">
        <title>Genome Sequencing of Type Strains.</title>
        <authorList>
            <person name="Lemaire J.F."/>
            <person name="Inderbitzin P."/>
            <person name="Collins S.B."/>
            <person name="Wespe N."/>
            <person name="Knight-Connoni V."/>
        </authorList>
    </citation>
    <scope>NUCLEOTIDE SEQUENCE [LARGE SCALE GENOMIC DNA]</scope>
    <source>
        <strain evidence="1 2">DSM 14730</strain>
    </source>
</reference>
<accession>A0ABS2Z7Y4</accession>